<keyword evidence="2" id="KW-0902">Two-component regulatory system</keyword>
<dbReference type="Gene3D" id="3.40.50.2300">
    <property type="match status" value="1"/>
</dbReference>
<dbReference type="SUPFAM" id="SSF52172">
    <property type="entry name" value="CheY-like"/>
    <property type="match status" value="1"/>
</dbReference>
<evidence type="ECO:0000313" key="6">
    <source>
        <dbReference type="Proteomes" id="UP000481033"/>
    </source>
</evidence>
<sequence length="121" mass="13439">MTKILVVDDSINELELISNYLRKGGYTVIVATDAKEALSKAIEHQPNVIVTDLVMPGMNGLEMCRNLKKNPVTQKVPIVACTSKSGEIDRLWAMKQGVNVYVTKPFTEDQLVNAVRYSLSQ</sequence>
<dbReference type="RefSeq" id="WP_006519718.1">
    <property type="nucleotide sequence ID" value="NZ_QXHD01000004.1"/>
</dbReference>
<protein>
    <submittedName>
        <fullName evidence="5">Response regulator</fullName>
    </submittedName>
</protein>
<evidence type="ECO:0000313" key="5">
    <source>
        <dbReference type="EMBL" id="NEZ58084.1"/>
    </source>
</evidence>
<reference evidence="5 6" key="1">
    <citation type="journal article" date="2020" name="Microb. Ecol.">
        <title>Ecogenomics of the Marine Benthic Filamentous Cyanobacterium Adonisia.</title>
        <authorList>
            <person name="Walter J.M."/>
            <person name="Coutinho F.H."/>
            <person name="Leomil L."/>
            <person name="Hargreaves P.I."/>
            <person name="Campeao M.E."/>
            <person name="Vieira V.V."/>
            <person name="Silva B.S."/>
            <person name="Fistarol G.O."/>
            <person name="Salomon P.S."/>
            <person name="Sawabe T."/>
            <person name="Mino S."/>
            <person name="Hosokawa M."/>
            <person name="Miyashita H."/>
            <person name="Maruyama F."/>
            <person name="van Verk M.C."/>
            <person name="Dutilh B.E."/>
            <person name="Thompson C.C."/>
            <person name="Thompson F.L."/>
        </authorList>
    </citation>
    <scope>NUCLEOTIDE SEQUENCE [LARGE SCALE GENOMIC DNA]</scope>
    <source>
        <strain evidence="5 6">CCMR0081</strain>
    </source>
</reference>
<dbReference type="InterPro" id="IPR050595">
    <property type="entry name" value="Bact_response_regulator"/>
</dbReference>
<dbReference type="PANTHER" id="PTHR44591">
    <property type="entry name" value="STRESS RESPONSE REGULATOR PROTEIN 1"/>
    <property type="match status" value="1"/>
</dbReference>
<dbReference type="AlphaFoldDB" id="A0A6M0RPC8"/>
<dbReference type="Proteomes" id="UP000481033">
    <property type="component" value="Unassembled WGS sequence"/>
</dbReference>
<dbReference type="InterPro" id="IPR001789">
    <property type="entry name" value="Sig_transdc_resp-reg_receiver"/>
</dbReference>
<dbReference type="PANTHER" id="PTHR44591:SF14">
    <property type="entry name" value="PROTEIN PILG"/>
    <property type="match status" value="1"/>
</dbReference>
<name>A0A6M0RPC8_9CYAN</name>
<organism evidence="5 6">
    <name type="scientific">Adonisia turfae CCMR0081</name>
    <dbReference type="NCBI Taxonomy" id="2292702"/>
    <lineage>
        <taxon>Bacteria</taxon>
        <taxon>Bacillati</taxon>
        <taxon>Cyanobacteriota</taxon>
        <taxon>Adonisia</taxon>
        <taxon>Adonisia turfae</taxon>
    </lineage>
</organism>
<keyword evidence="1 3" id="KW-0597">Phosphoprotein</keyword>
<dbReference type="InterPro" id="IPR011006">
    <property type="entry name" value="CheY-like_superfamily"/>
</dbReference>
<feature type="modified residue" description="4-aspartylphosphate" evidence="3">
    <location>
        <position position="52"/>
    </location>
</feature>
<dbReference type="PROSITE" id="PS50110">
    <property type="entry name" value="RESPONSE_REGULATORY"/>
    <property type="match status" value="1"/>
</dbReference>
<dbReference type="SMART" id="SM00448">
    <property type="entry name" value="REC"/>
    <property type="match status" value="1"/>
</dbReference>
<proteinExistence type="predicted"/>
<evidence type="ECO:0000256" key="3">
    <source>
        <dbReference type="PROSITE-ProRule" id="PRU00169"/>
    </source>
</evidence>
<feature type="domain" description="Response regulatory" evidence="4">
    <location>
        <begin position="3"/>
        <end position="119"/>
    </location>
</feature>
<keyword evidence="6" id="KW-1185">Reference proteome</keyword>
<accession>A0A6M0RPC8</accession>
<dbReference type="Pfam" id="PF00072">
    <property type="entry name" value="Response_reg"/>
    <property type="match status" value="1"/>
</dbReference>
<evidence type="ECO:0000256" key="1">
    <source>
        <dbReference type="ARBA" id="ARBA00022553"/>
    </source>
</evidence>
<comment type="caution">
    <text evidence="5">The sequence shown here is derived from an EMBL/GenBank/DDBJ whole genome shotgun (WGS) entry which is preliminary data.</text>
</comment>
<gene>
    <name evidence="5" type="ORF">DXZ20_21035</name>
</gene>
<dbReference type="EMBL" id="QXHD01000004">
    <property type="protein sequence ID" value="NEZ58084.1"/>
    <property type="molecule type" value="Genomic_DNA"/>
</dbReference>
<evidence type="ECO:0000256" key="2">
    <source>
        <dbReference type="ARBA" id="ARBA00023012"/>
    </source>
</evidence>
<dbReference type="GO" id="GO:0000160">
    <property type="term" value="P:phosphorelay signal transduction system"/>
    <property type="evidence" value="ECO:0007669"/>
    <property type="project" value="UniProtKB-KW"/>
</dbReference>
<evidence type="ECO:0000259" key="4">
    <source>
        <dbReference type="PROSITE" id="PS50110"/>
    </source>
</evidence>